<dbReference type="Pfam" id="PF11612">
    <property type="entry name" value="T2SSJ"/>
    <property type="match status" value="1"/>
</dbReference>
<dbReference type="GO" id="GO:0005886">
    <property type="term" value="C:plasma membrane"/>
    <property type="evidence" value="ECO:0007669"/>
    <property type="project" value="UniProtKB-SubCell"/>
</dbReference>
<dbReference type="RefSeq" id="WP_126841795.1">
    <property type="nucleotide sequence ID" value="NZ_PIQH01000005.1"/>
</dbReference>
<accession>A0A432ZR38</accession>
<dbReference type="SUPFAM" id="SSF54523">
    <property type="entry name" value="Pili subunits"/>
    <property type="match status" value="1"/>
</dbReference>
<keyword evidence="12" id="KW-1185">Reference proteome</keyword>
<dbReference type="PROSITE" id="PS00409">
    <property type="entry name" value="PROKAR_NTER_METHYL"/>
    <property type="match status" value="1"/>
</dbReference>
<gene>
    <name evidence="11" type="primary">gspJ</name>
    <name evidence="11" type="ORF">CWI84_06605</name>
</gene>
<keyword evidence="8 10" id="KW-1133">Transmembrane helix</keyword>
<dbReference type="InterPro" id="IPR051621">
    <property type="entry name" value="T2SS_protein_J"/>
</dbReference>
<dbReference type="InterPro" id="IPR045584">
    <property type="entry name" value="Pilin-like"/>
</dbReference>
<proteinExistence type="inferred from homology"/>
<dbReference type="GO" id="GO:0015627">
    <property type="term" value="C:type II protein secretion system complex"/>
    <property type="evidence" value="ECO:0007669"/>
    <property type="project" value="InterPro"/>
</dbReference>
<evidence type="ECO:0000256" key="10">
    <source>
        <dbReference type="SAM" id="Phobius"/>
    </source>
</evidence>
<dbReference type="Pfam" id="PF07963">
    <property type="entry name" value="N_methyl"/>
    <property type="match status" value="1"/>
</dbReference>
<dbReference type="InterPro" id="IPR012902">
    <property type="entry name" value="N_methyl_site"/>
</dbReference>
<evidence type="ECO:0000256" key="8">
    <source>
        <dbReference type="ARBA" id="ARBA00022989"/>
    </source>
</evidence>
<evidence type="ECO:0000256" key="9">
    <source>
        <dbReference type="ARBA" id="ARBA00023136"/>
    </source>
</evidence>
<evidence type="ECO:0000256" key="1">
    <source>
        <dbReference type="ARBA" id="ARBA00004377"/>
    </source>
</evidence>
<keyword evidence="9 10" id="KW-0472">Membrane</keyword>
<feature type="transmembrane region" description="Helical" evidence="10">
    <location>
        <begin position="7"/>
        <end position="29"/>
    </location>
</feature>
<dbReference type="OrthoDB" id="9794345at2"/>
<dbReference type="PANTHER" id="PTHR39583">
    <property type="entry name" value="TYPE II SECRETION SYSTEM PROTEIN J-RELATED"/>
    <property type="match status" value="1"/>
</dbReference>
<organism evidence="11 12">
    <name type="scientific">Idiomarina tyrosinivorans</name>
    <dbReference type="NCBI Taxonomy" id="1445662"/>
    <lineage>
        <taxon>Bacteria</taxon>
        <taxon>Pseudomonadati</taxon>
        <taxon>Pseudomonadota</taxon>
        <taxon>Gammaproteobacteria</taxon>
        <taxon>Alteromonadales</taxon>
        <taxon>Idiomarinaceae</taxon>
        <taxon>Idiomarina</taxon>
    </lineage>
</organism>
<dbReference type="AlphaFoldDB" id="A0A432ZR38"/>
<protein>
    <recommendedName>
        <fullName evidence="3">Type II secretion system protein J</fullName>
    </recommendedName>
</protein>
<sequence length="217" mass="24362">MKARGFTLVEVLVTMVIFAIIGIASFQVLDQMVSTKEQSEKGTAQLERLQYLMLVLDRDFQQMVAKPVRLSSGELAQNYVSNDSAMVESDSGGVAFVRSGYQNPGAILPRGELQPVIYRVRDKVLQRVSFPYVNDRSREPNVRQLIDGVKSLRFRFYVRAGDSNENLGVSSGWRNDWNLPEKLPAAVEMVLELEDYGEIRRVWLVAGGVANATEQSE</sequence>
<keyword evidence="7 10" id="KW-0812">Transmembrane</keyword>
<dbReference type="GO" id="GO:0015628">
    <property type="term" value="P:protein secretion by the type II secretion system"/>
    <property type="evidence" value="ECO:0007669"/>
    <property type="project" value="InterPro"/>
</dbReference>
<evidence type="ECO:0000256" key="4">
    <source>
        <dbReference type="ARBA" id="ARBA00022475"/>
    </source>
</evidence>
<comment type="caution">
    <text evidence="11">The sequence shown here is derived from an EMBL/GenBank/DDBJ whole genome shotgun (WGS) entry which is preliminary data.</text>
</comment>
<keyword evidence="4" id="KW-1003">Cell membrane</keyword>
<dbReference type="Gene3D" id="2.10.70.20">
    <property type="entry name" value="gspk-gspi-gspj complex like domains"/>
    <property type="match status" value="1"/>
</dbReference>
<reference evidence="11 12" key="1">
    <citation type="journal article" date="2011" name="Front. Microbiol.">
        <title>Genomic signatures of strain selection and enhancement in Bacillus atrophaeus var. globigii, a historical biowarfare simulant.</title>
        <authorList>
            <person name="Gibbons H.S."/>
            <person name="Broomall S.M."/>
            <person name="McNew L.A."/>
            <person name="Daligault H."/>
            <person name="Chapman C."/>
            <person name="Bruce D."/>
            <person name="Karavis M."/>
            <person name="Krepps M."/>
            <person name="McGregor P.A."/>
            <person name="Hong C."/>
            <person name="Park K.H."/>
            <person name="Akmal A."/>
            <person name="Feldman A."/>
            <person name="Lin J.S."/>
            <person name="Chang W.E."/>
            <person name="Higgs B.W."/>
            <person name="Demirev P."/>
            <person name="Lindquist J."/>
            <person name="Liem A."/>
            <person name="Fochler E."/>
            <person name="Read T.D."/>
            <person name="Tapia R."/>
            <person name="Johnson S."/>
            <person name="Bishop-Lilly K.A."/>
            <person name="Detter C."/>
            <person name="Han C."/>
            <person name="Sozhamannan S."/>
            <person name="Rosenzweig C.N."/>
            <person name="Skowronski E.W."/>
        </authorList>
    </citation>
    <scope>NUCLEOTIDE SEQUENCE [LARGE SCALE GENOMIC DNA]</scope>
    <source>
        <strain evidence="11 12">CC-PW-9</strain>
    </source>
</reference>
<keyword evidence="5" id="KW-0488">Methylation</keyword>
<evidence type="ECO:0000256" key="2">
    <source>
        <dbReference type="ARBA" id="ARBA00011084"/>
    </source>
</evidence>
<dbReference type="Gene3D" id="3.10.610.10">
    <property type="entry name" value="GSPII I/J protein-like"/>
    <property type="match status" value="1"/>
</dbReference>
<comment type="similarity">
    <text evidence="2">Belongs to the GSP J family.</text>
</comment>
<dbReference type="Proteomes" id="UP000287996">
    <property type="component" value="Unassembled WGS sequence"/>
</dbReference>
<name>A0A432ZR38_9GAMM</name>
<evidence type="ECO:0000313" key="11">
    <source>
        <dbReference type="EMBL" id="RUO80296.1"/>
    </source>
</evidence>
<dbReference type="NCBIfam" id="TIGR02532">
    <property type="entry name" value="IV_pilin_GFxxxE"/>
    <property type="match status" value="1"/>
</dbReference>
<keyword evidence="6" id="KW-0997">Cell inner membrane</keyword>
<comment type="subcellular location">
    <subcellularLocation>
        <location evidence="1">Cell inner membrane</location>
        <topology evidence="1">Single-pass membrane protein</topology>
    </subcellularLocation>
</comment>
<dbReference type="PANTHER" id="PTHR39583:SF2">
    <property type="entry name" value="TYPE II SECRETION SYSTEM PROTEIN J"/>
    <property type="match status" value="1"/>
</dbReference>
<evidence type="ECO:0000256" key="5">
    <source>
        <dbReference type="ARBA" id="ARBA00022481"/>
    </source>
</evidence>
<dbReference type="EMBL" id="PIQH01000005">
    <property type="protein sequence ID" value="RUO80296.1"/>
    <property type="molecule type" value="Genomic_DNA"/>
</dbReference>
<dbReference type="NCBIfam" id="TIGR01711">
    <property type="entry name" value="gspJ"/>
    <property type="match status" value="1"/>
</dbReference>
<evidence type="ECO:0000256" key="3">
    <source>
        <dbReference type="ARBA" id="ARBA00021539"/>
    </source>
</evidence>
<evidence type="ECO:0000256" key="7">
    <source>
        <dbReference type="ARBA" id="ARBA00022692"/>
    </source>
</evidence>
<evidence type="ECO:0000313" key="12">
    <source>
        <dbReference type="Proteomes" id="UP000287996"/>
    </source>
</evidence>
<dbReference type="InterPro" id="IPR010055">
    <property type="entry name" value="T2SS_protein-GspJ"/>
</dbReference>
<evidence type="ECO:0000256" key="6">
    <source>
        <dbReference type="ARBA" id="ARBA00022519"/>
    </source>
</evidence>